<dbReference type="Proteomes" id="UP000649326">
    <property type="component" value="Unassembled WGS sequence"/>
</dbReference>
<dbReference type="SUPFAM" id="SSF54980">
    <property type="entry name" value="EF-G C-terminal domain-like"/>
    <property type="match status" value="1"/>
</dbReference>
<dbReference type="FunFam" id="3.30.70.240:FF:000010">
    <property type="entry name" value="Elongation factor 2"/>
    <property type="match status" value="1"/>
</dbReference>
<keyword evidence="6" id="KW-0251">Elongation factor</keyword>
<evidence type="ECO:0000256" key="4">
    <source>
        <dbReference type="ARBA" id="ARBA00023134"/>
    </source>
</evidence>
<dbReference type="CDD" id="cd01514">
    <property type="entry name" value="Elongation_Factor_C"/>
    <property type="match status" value="1"/>
</dbReference>
<dbReference type="PANTHER" id="PTHR43261:SF1">
    <property type="entry name" value="RIBOSOME-RELEASING FACTOR 2, MITOCHONDRIAL"/>
    <property type="match status" value="1"/>
</dbReference>
<feature type="non-terminal residue" evidence="6">
    <location>
        <position position="1"/>
    </location>
</feature>
<dbReference type="InterPro" id="IPR035647">
    <property type="entry name" value="EFG_III/V"/>
</dbReference>
<keyword evidence="2" id="KW-0547">Nucleotide-binding</keyword>
<dbReference type="SMART" id="SM00838">
    <property type="entry name" value="EFG_C"/>
    <property type="match status" value="1"/>
</dbReference>
<evidence type="ECO:0000256" key="2">
    <source>
        <dbReference type="ARBA" id="ARBA00022741"/>
    </source>
</evidence>
<dbReference type="Pfam" id="PF00679">
    <property type="entry name" value="EFG_C"/>
    <property type="match status" value="1"/>
</dbReference>
<evidence type="ECO:0000256" key="3">
    <source>
        <dbReference type="ARBA" id="ARBA00022917"/>
    </source>
</evidence>
<name>A0A832Z9H5_9EURY</name>
<sequence length="143" mass="16155">QIHEDNVHRGPAQIYPAIRTAIHCAMMKANPVLYEPYQKVIINVPYEYMGPVSREISQRRGQLLDMKQEGEVMTIIAKAPVAEMFGFAGAIRSATSGRALWSTEHAGFERVPQELAVQIIRQIRQRKGLDPNPPTEKDICPQF</sequence>
<dbReference type="InterPro" id="IPR000640">
    <property type="entry name" value="EFG_V-like"/>
</dbReference>
<dbReference type="Gene3D" id="3.30.70.240">
    <property type="match status" value="1"/>
</dbReference>
<accession>A0A832Z9H5</accession>
<evidence type="ECO:0000259" key="5">
    <source>
        <dbReference type="SMART" id="SM00838"/>
    </source>
</evidence>
<dbReference type="PANTHER" id="PTHR43261">
    <property type="entry name" value="TRANSLATION ELONGATION FACTOR G-RELATED"/>
    <property type="match status" value="1"/>
</dbReference>
<gene>
    <name evidence="6" type="primary">fusA</name>
    <name evidence="6" type="ORF">EYH13_04070</name>
</gene>
<dbReference type="SUPFAM" id="SSF54211">
    <property type="entry name" value="Ribosomal protein S5 domain 2-like"/>
    <property type="match status" value="1"/>
</dbReference>
<keyword evidence="3" id="KW-0648">Protein biosynthesis</keyword>
<feature type="domain" description="Elongation factor EFG" evidence="5">
    <location>
        <begin position="32"/>
        <end position="119"/>
    </location>
</feature>
<evidence type="ECO:0000256" key="1">
    <source>
        <dbReference type="ARBA" id="ARBA00022490"/>
    </source>
</evidence>
<dbReference type="GO" id="GO:0003746">
    <property type="term" value="F:translation elongation factor activity"/>
    <property type="evidence" value="ECO:0007669"/>
    <property type="project" value="UniProtKB-KW"/>
</dbReference>
<reference evidence="6" key="1">
    <citation type="journal article" date="2020" name="ISME J.">
        <title>Gammaproteobacteria mediating utilization of methyl-, sulfur- and petroleum organic compounds in deep ocean hydrothermal plumes.</title>
        <authorList>
            <person name="Zhou Z."/>
            <person name="Liu Y."/>
            <person name="Pan J."/>
            <person name="Cron B.R."/>
            <person name="Toner B.M."/>
            <person name="Anantharaman K."/>
            <person name="Breier J.A."/>
            <person name="Dick G.J."/>
            <person name="Li M."/>
        </authorList>
    </citation>
    <scope>NUCLEOTIDE SEQUENCE</scope>
    <source>
        <strain evidence="6">SZUA-1451</strain>
    </source>
</reference>
<keyword evidence="4" id="KW-0342">GTP-binding</keyword>
<comment type="caution">
    <text evidence="6">The sequence shown here is derived from an EMBL/GenBank/DDBJ whole genome shotgun (WGS) entry which is preliminary data.</text>
</comment>
<dbReference type="AlphaFoldDB" id="A0A832Z9H5"/>
<evidence type="ECO:0000313" key="6">
    <source>
        <dbReference type="EMBL" id="HIP75307.1"/>
    </source>
</evidence>
<dbReference type="GO" id="GO:0032790">
    <property type="term" value="P:ribosome disassembly"/>
    <property type="evidence" value="ECO:0007669"/>
    <property type="project" value="TreeGrafter"/>
</dbReference>
<dbReference type="EMBL" id="DQUG01000165">
    <property type="protein sequence ID" value="HIP75307.1"/>
    <property type="molecule type" value="Genomic_DNA"/>
</dbReference>
<organism evidence="6 7">
    <name type="scientific">Thermococcus paralvinellae</name>
    <dbReference type="NCBI Taxonomy" id="582419"/>
    <lineage>
        <taxon>Archaea</taxon>
        <taxon>Methanobacteriati</taxon>
        <taxon>Methanobacteriota</taxon>
        <taxon>Thermococci</taxon>
        <taxon>Thermococcales</taxon>
        <taxon>Thermococcaceae</taxon>
        <taxon>Thermococcus</taxon>
    </lineage>
</organism>
<proteinExistence type="predicted"/>
<protein>
    <submittedName>
        <fullName evidence="6">Elongation factor EF-2</fullName>
    </submittedName>
</protein>
<evidence type="ECO:0000313" key="7">
    <source>
        <dbReference type="Proteomes" id="UP000649326"/>
    </source>
</evidence>
<dbReference type="GO" id="GO:0005525">
    <property type="term" value="F:GTP binding"/>
    <property type="evidence" value="ECO:0007669"/>
    <property type="project" value="UniProtKB-KW"/>
</dbReference>
<dbReference type="InterPro" id="IPR020568">
    <property type="entry name" value="Ribosomal_Su5_D2-typ_SF"/>
</dbReference>
<keyword evidence="1" id="KW-0963">Cytoplasm</keyword>